<evidence type="ECO:0000256" key="6">
    <source>
        <dbReference type="ARBA" id="ARBA00023125"/>
    </source>
</evidence>
<name>A0A6F9DIZ6_9ASCI</name>
<comment type="subcellular location">
    <subcellularLocation>
        <location evidence="1 9 11">Nucleus</location>
    </subcellularLocation>
</comment>
<keyword evidence="5 10" id="KW-0440">LIM domain</keyword>
<dbReference type="EMBL" id="LR787565">
    <property type="protein sequence ID" value="CAB3263427.1"/>
    <property type="molecule type" value="mRNA"/>
</dbReference>
<organism evidence="15">
    <name type="scientific">Phallusia mammillata</name>
    <dbReference type="NCBI Taxonomy" id="59560"/>
    <lineage>
        <taxon>Eukaryota</taxon>
        <taxon>Metazoa</taxon>
        <taxon>Chordata</taxon>
        <taxon>Tunicata</taxon>
        <taxon>Ascidiacea</taxon>
        <taxon>Phlebobranchia</taxon>
        <taxon>Ascidiidae</taxon>
        <taxon>Phallusia</taxon>
    </lineage>
</organism>
<dbReference type="SMART" id="SM00389">
    <property type="entry name" value="HOX"/>
    <property type="match status" value="1"/>
</dbReference>
<dbReference type="PROSITE" id="PS50023">
    <property type="entry name" value="LIM_DOMAIN_2"/>
    <property type="match status" value="2"/>
</dbReference>
<evidence type="ECO:0000256" key="11">
    <source>
        <dbReference type="RuleBase" id="RU000682"/>
    </source>
</evidence>
<dbReference type="GO" id="GO:0030182">
    <property type="term" value="P:neuron differentiation"/>
    <property type="evidence" value="ECO:0007669"/>
    <property type="project" value="TreeGrafter"/>
</dbReference>
<accession>A0A6F9DIZ6</accession>
<dbReference type="Pfam" id="PF00046">
    <property type="entry name" value="Homeodomain"/>
    <property type="match status" value="1"/>
</dbReference>
<dbReference type="SMART" id="SM00132">
    <property type="entry name" value="LIM"/>
    <property type="match status" value="2"/>
</dbReference>
<dbReference type="GO" id="GO:0000977">
    <property type="term" value="F:RNA polymerase II transcription regulatory region sequence-specific DNA binding"/>
    <property type="evidence" value="ECO:0007669"/>
    <property type="project" value="TreeGrafter"/>
</dbReference>
<keyword evidence="7 9" id="KW-0371">Homeobox</keyword>
<dbReference type="InterPro" id="IPR017970">
    <property type="entry name" value="Homeobox_CS"/>
</dbReference>
<evidence type="ECO:0000256" key="1">
    <source>
        <dbReference type="ARBA" id="ARBA00004123"/>
    </source>
</evidence>
<evidence type="ECO:0000256" key="5">
    <source>
        <dbReference type="ARBA" id="ARBA00023038"/>
    </source>
</evidence>
<keyword evidence="4 10" id="KW-0862">Zinc</keyword>
<evidence type="ECO:0000256" key="9">
    <source>
        <dbReference type="PROSITE-ProRule" id="PRU00108"/>
    </source>
</evidence>
<dbReference type="FunFam" id="1.10.10.60:FF:000027">
    <property type="entry name" value="LIM/homeobox protein Lhx9"/>
    <property type="match status" value="1"/>
</dbReference>
<evidence type="ECO:0000259" key="13">
    <source>
        <dbReference type="PROSITE" id="PS50023"/>
    </source>
</evidence>
<dbReference type="InterPro" id="IPR009057">
    <property type="entry name" value="Homeodomain-like_sf"/>
</dbReference>
<gene>
    <name evidence="15" type="primary">Lhx9</name>
</gene>
<dbReference type="SUPFAM" id="SSF46689">
    <property type="entry name" value="Homeodomain-like"/>
    <property type="match status" value="1"/>
</dbReference>
<evidence type="ECO:0000256" key="7">
    <source>
        <dbReference type="ARBA" id="ARBA00023155"/>
    </source>
</evidence>
<feature type="compositionally biased region" description="Basic and acidic residues" evidence="12">
    <location>
        <begin position="279"/>
        <end position="300"/>
    </location>
</feature>
<evidence type="ECO:0000256" key="4">
    <source>
        <dbReference type="ARBA" id="ARBA00022833"/>
    </source>
</evidence>
<evidence type="ECO:0000313" key="15">
    <source>
        <dbReference type="EMBL" id="CAB3263427.1"/>
    </source>
</evidence>
<dbReference type="Pfam" id="PF00412">
    <property type="entry name" value="LIM"/>
    <property type="match status" value="2"/>
</dbReference>
<dbReference type="AlphaFoldDB" id="A0A6F9DIZ6"/>
<dbReference type="GO" id="GO:0005634">
    <property type="term" value="C:nucleus"/>
    <property type="evidence" value="ECO:0007669"/>
    <property type="project" value="UniProtKB-SubCell"/>
</dbReference>
<dbReference type="CDD" id="cd00086">
    <property type="entry name" value="homeodomain"/>
    <property type="match status" value="1"/>
</dbReference>
<feature type="DNA-binding region" description="Homeobox" evidence="9">
    <location>
        <begin position="220"/>
        <end position="279"/>
    </location>
</feature>
<sequence length="386" mass="43171">MENSEFDNPQVANQEMPRQCLYEMTTAVNNNQQNPPIDNFPVCCGCGHVIDDSAFLLVGFSHWHVTCLKCCACAVPLAAAHSCFVKDGRVFCKEDYGRLFSMRPCAHCGIFIESHEWVMKVRDHVYHATKRCFSCSVCQRPLVRGERYVTDSKGLICFSCVDIAGDFYGSIHNKVGRPKKKKLNVTSSHLDSICGMTINYATDEVSPLGGGSPSYHPPKSKRMRTSFKHHQLRSMKAYFNHNHNPDAKDLKQLSQETGLTKRVLQVWFQNARAKHRRSCVQDDKDKSKDDEKLKKSKSETTDVESTSVDDSPNSSSFIYDTSSHCDEMSPEDDYQQNSFTAQGNYLPYNNKLFMGSMTSLTSAASPTSPVSSALGSVQAITSPCNM</sequence>
<keyword evidence="3" id="KW-0677">Repeat</keyword>
<feature type="domain" description="Homeobox" evidence="14">
    <location>
        <begin position="218"/>
        <end position="278"/>
    </location>
</feature>
<evidence type="ECO:0000256" key="8">
    <source>
        <dbReference type="ARBA" id="ARBA00023242"/>
    </source>
</evidence>
<dbReference type="GO" id="GO:0000981">
    <property type="term" value="F:DNA-binding transcription factor activity, RNA polymerase II-specific"/>
    <property type="evidence" value="ECO:0007669"/>
    <property type="project" value="InterPro"/>
</dbReference>
<feature type="region of interest" description="Disordered" evidence="12">
    <location>
        <begin position="275"/>
        <end position="338"/>
    </location>
</feature>
<dbReference type="GO" id="GO:0046872">
    <property type="term" value="F:metal ion binding"/>
    <property type="evidence" value="ECO:0007669"/>
    <property type="project" value="UniProtKB-KW"/>
</dbReference>
<dbReference type="InterPro" id="IPR001356">
    <property type="entry name" value="HD"/>
</dbReference>
<evidence type="ECO:0000256" key="3">
    <source>
        <dbReference type="ARBA" id="ARBA00022737"/>
    </source>
</evidence>
<dbReference type="InterPro" id="IPR001781">
    <property type="entry name" value="Znf_LIM"/>
</dbReference>
<keyword evidence="2 10" id="KW-0479">Metal-binding</keyword>
<dbReference type="Gene3D" id="1.10.10.60">
    <property type="entry name" value="Homeodomain-like"/>
    <property type="match status" value="1"/>
</dbReference>
<proteinExistence type="evidence at transcript level"/>
<keyword evidence="8 9" id="KW-0539">Nucleus</keyword>
<dbReference type="InterPro" id="IPR050453">
    <property type="entry name" value="LIM_Homeobox_TF"/>
</dbReference>
<evidence type="ECO:0000259" key="14">
    <source>
        <dbReference type="PROSITE" id="PS50071"/>
    </source>
</evidence>
<reference evidence="15" key="1">
    <citation type="submission" date="2020-04" db="EMBL/GenBank/DDBJ databases">
        <authorList>
            <person name="Neveu A P."/>
        </authorList>
    </citation>
    <scope>NUCLEOTIDE SEQUENCE</scope>
    <source>
        <tissue evidence="15">Whole embryo</tissue>
    </source>
</reference>
<feature type="domain" description="LIM zinc-binding" evidence="13">
    <location>
        <begin position="103"/>
        <end position="167"/>
    </location>
</feature>
<evidence type="ECO:0000256" key="2">
    <source>
        <dbReference type="ARBA" id="ARBA00022723"/>
    </source>
</evidence>
<feature type="domain" description="LIM zinc-binding" evidence="13">
    <location>
        <begin position="41"/>
        <end position="102"/>
    </location>
</feature>
<feature type="compositionally biased region" description="Low complexity" evidence="12">
    <location>
        <begin position="305"/>
        <end position="316"/>
    </location>
</feature>
<dbReference type="PANTHER" id="PTHR24208">
    <property type="entry name" value="LIM/HOMEOBOX PROTEIN LHX"/>
    <property type="match status" value="1"/>
</dbReference>
<dbReference type="PANTHER" id="PTHR24208:SF168">
    <property type="entry name" value="PROTEIN APTEROUS"/>
    <property type="match status" value="1"/>
</dbReference>
<protein>
    <submittedName>
        <fullName evidence="15">LIM/homeobox protein Lhx9</fullName>
    </submittedName>
</protein>
<dbReference type="PROSITE" id="PS50071">
    <property type="entry name" value="HOMEOBOX_2"/>
    <property type="match status" value="1"/>
</dbReference>
<dbReference type="PROSITE" id="PS00027">
    <property type="entry name" value="HOMEOBOX_1"/>
    <property type="match status" value="1"/>
</dbReference>
<evidence type="ECO:0000256" key="10">
    <source>
        <dbReference type="PROSITE-ProRule" id="PRU00125"/>
    </source>
</evidence>
<keyword evidence="6 9" id="KW-0238">DNA-binding</keyword>
<evidence type="ECO:0000256" key="12">
    <source>
        <dbReference type="SAM" id="MobiDB-lite"/>
    </source>
</evidence>
<dbReference type="Gene3D" id="2.10.110.10">
    <property type="entry name" value="Cysteine Rich Protein"/>
    <property type="match status" value="2"/>
</dbReference>
<dbReference type="PROSITE" id="PS00478">
    <property type="entry name" value="LIM_DOMAIN_1"/>
    <property type="match status" value="1"/>
</dbReference>
<dbReference type="SUPFAM" id="SSF57716">
    <property type="entry name" value="Glucocorticoid receptor-like (DNA-binding domain)"/>
    <property type="match status" value="2"/>
</dbReference>